<protein>
    <submittedName>
        <fullName evidence="10">Predicted membrane protein</fullName>
    </submittedName>
</protein>
<keyword evidence="11" id="KW-1185">Reference proteome</keyword>
<dbReference type="GO" id="GO:0009103">
    <property type="term" value="P:lipopolysaccharide biosynthetic process"/>
    <property type="evidence" value="ECO:0007669"/>
    <property type="project" value="UniProtKB-ARBA"/>
</dbReference>
<dbReference type="EMBL" id="UNSC01000004">
    <property type="protein sequence ID" value="SZD72977.1"/>
    <property type="molecule type" value="Genomic_DNA"/>
</dbReference>
<feature type="transmembrane region" description="Helical" evidence="8">
    <location>
        <begin position="296"/>
        <end position="315"/>
    </location>
</feature>
<evidence type="ECO:0000256" key="7">
    <source>
        <dbReference type="ARBA" id="ARBA00023136"/>
    </source>
</evidence>
<evidence type="ECO:0000313" key="10">
    <source>
        <dbReference type="EMBL" id="SZD72977.1"/>
    </source>
</evidence>
<keyword evidence="3" id="KW-0328">Glycosyltransferase</keyword>
<feature type="transmembrane region" description="Helical" evidence="8">
    <location>
        <begin position="9"/>
        <end position="27"/>
    </location>
</feature>
<evidence type="ECO:0000256" key="4">
    <source>
        <dbReference type="ARBA" id="ARBA00022679"/>
    </source>
</evidence>
<name>A0A383U045_9FLAO</name>
<feature type="transmembrane region" description="Helical" evidence="8">
    <location>
        <begin position="108"/>
        <end position="129"/>
    </location>
</feature>
<feature type="transmembrane region" description="Helical" evidence="8">
    <location>
        <begin position="271"/>
        <end position="290"/>
    </location>
</feature>
<feature type="domain" description="Glycosyltransferase RgtA/B/C/D-like" evidence="9">
    <location>
        <begin position="58"/>
        <end position="203"/>
    </location>
</feature>
<evidence type="ECO:0000313" key="11">
    <source>
        <dbReference type="Proteomes" id="UP000262142"/>
    </source>
</evidence>
<dbReference type="PANTHER" id="PTHR33908:SF11">
    <property type="entry name" value="MEMBRANE PROTEIN"/>
    <property type="match status" value="1"/>
</dbReference>
<proteinExistence type="predicted"/>
<evidence type="ECO:0000259" key="9">
    <source>
        <dbReference type="Pfam" id="PF13231"/>
    </source>
</evidence>
<dbReference type="InterPro" id="IPR038731">
    <property type="entry name" value="RgtA/B/C-like"/>
</dbReference>
<gene>
    <name evidence="10" type="ORF">SAMEA104719789_01093</name>
</gene>
<feature type="transmembrane region" description="Helical" evidence="8">
    <location>
        <begin position="196"/>
        <end position="218"/>
    </location>
</feature>
<dbReference type="InterPro" id="IPR050297">
    <property type="entry name" value="LipidA_mod_glycosyltrf_83"/>
</dbReference>
<reference evidence="10 11" key="1">
    <citation type="submission" date="2018-09" db="EMBL/GenBank/DDBJ databases">
        <authorList>
            <consortium name="Pathogen Informatics"/>
        </authorList>
    </citation>
    <scope>NUCLEOTIDE SEQUENCE [LARGE SCALE GENOMIC DNA]</scope>
    <source>
        <strain evidence="10 11">OH-22767</strain>
    </source>
</reference>
<evidence type="ECO:0000256" key="8">
    <source>
        <dbReference type="SAM" id="Phobius"/>
    </source>
</evidence>
<dbReference type="Pfam" id="PF13231">
    <property type="entry name" value="PMT_2"/>
    <property type="match status" value="1"/>
</dbReference>
<dbReference type="AlphaFoldDB" id="A0A383U045"/>
<keyword evidence="4" id="KW-0808">Transferase</keyword>
<feature type="transmembrane region" description="Helical" evidence="8">
    <location>
        <begin position="78"/>
        <end position="96"/>
    </location>
</feature>
<dbReference type="GO" id="GO:0005886">
    <property type="term" value="C:plasma membrane"/>
    <property type="evidence" value="ECO:0007669"/>
    <property type="project" value="UniProtKB-SubCell"/>
</dbReference>
<dbReference type="RefSeq" id="WP_119059401.1">
    <property type="nucleotide sequence ID" value="NZ_UNSC01000004.1"/>
</dbReference>
<keyword evidence="7 8" id="KW-0472">Membrane</keyword>
<keyword evidence="6 8" id="KW-1133">Transmembrane helix</keyword>
<dbReference type="GO" id="GO:0016763">
    <property type="term" value="F:pentosyltransferase activity"/>
    <property type="evidence" value="ECO:0007669"/>
    <property type="project" value="TreeGrafter"/>
</dbReference>
<dbReference type="Proteomes" id="UP000262142">
    <property type="component" value="Unassembled WGS sequence"/>
</dbReference>
<evidence type="ECO:0000256" key="2">
    <source>
        <dbReference type="ARBA" id="ARBA00022475"/>
    </source>
</evidence>
<sequence>MRSFVSKKIFLIYFIIAFLLRFPFFFLDAIDHDESTFILVGQHLADGFLPYYDLWDLKPPGIFYYFGALLSLFGKKLWLIRLSGVILVTFSAWFCYKISLNFVEKKSAFGAGILCIYLLSVFGTMQGVMSEHIGILPFLLAFYYLLKPLNWKNTIIIGFGFGLAFICRLNLAYPAVVVLLLSYFFEQNFLSLKKKLNYFIIIISGFSVLFLAAFPYFLKNDLHFLYQTVIKASLTYSDADWAGVISTLPSIFIFLSLTFSFIFLNLQKKSFGRNAILLSGVLFGMIFMFLKSGKINGHYLIQIYPFLCVIFVYLIKNYFAKIRYQKVQKFITLFFILAASESYFQYFKLIQHQYTTSSWLMGDAFEISDWLEKNHPLEKNLFFMKSHLGYWLTQTQPPTPVVTHPTNVYRETAYLYLKSPRKSPAVELNYIFNDLQPKFIIEKKDYLERNKNPNNPFFGFYKAYQKVYETKSAVILERK</sequence>
<feature type="transmembrane region" description="Helical" evidence="8">
    <location>
        <begin position="241"/>
        <end position="264"/>
    </location>
</feature>
<organism evidence="10 11">
    <name type="scientific">Candidatus Ornithobacterium hominis</name>
    <dbReference type="NCBI Taxonomy" id="2497989"/>
    <lineage>
        <taxon>Bacteria</taxon>
        <taxon>Pseudomonadati</taxon>
        <taxon>Bacteroidota</taxon>
        <taxon>Flavobacteriia</taxon>
        <taxon>Flavobacteriales</taxon>
        <taxon>Weeksellaceae</taxon>
        <taxon>Ornithobacterium</taxon>
    </lineage>
</organism>
<comment type="subcellular location">
    <subcellularLocation>
        <location evidence="1">Cell membrane</location>
        <topology evidence="1">Multi-pass membrane protein</topology>
    </subcellularLocation>
</comment>
<keyword evidence="5 8" id="KW-0812">Transmembrane</keyword>
<evidence type="ECO:0000256" key="6">
    <source>
        <dbReference type="ARBA" id="ARBA00022989"/>
    </source>
</evidence>
<evidence type="ECO:0000256" key="5">
    <source>
        <dbReference type="ARBA" id="ARBA00022692"/>
    </source>
</evidence>
<evidence type="ECO:0000256" key="1">
    <source>
        <dbReference type="ARBA" id="ARBA00004651"/>
    </source>
</evidence>
<accession>A0A383U045</accession>
<keyword evidence="2" id="KW-1003">Cell membrane</keyword>
<feature type="transmembrane region" description="Helical" evidence="8">
    <location>
        <begin position="155"/>
        <end position="184"/>
    </location>
</feature>
<dbReference type="OrthoDB" id="345761at2"/>
<dbReference type="PANTHER" id="PTHR33908">
    <property type="entry name" value="MANNOSYLTRANSFERASE YKCB-RELATED"/>
    <property type="match status" value="1"/>
</dbReference>
<evidence type="ECO:0000256" key="3">
    <source>
        <dbReference type="ARBA" id="ARBA00022676"/>
    </source>
</evidence>